<organism evidence="3 4">
    <name type="scientific">Acidovorax lacteus</name>
    <dbReference type="NCBI Taxonomy" id="1924988"/>
    <lineage>
        <taxon>Bacteria</taxon>
        <taxon>Pseudomonadati</taxon>
        <taxon>Pseudomonadota</taxon>
        <taxon>Betaproteobacteria</taxon>
        <taxon>Burkholderiales</taxon>
        <taxon>Comamonadaceae</taxon>
        <taxon>Acidovorax</taxon>
    </lineage>
</organism>
<dbReference type="EMBL" id="BAABEX010000008">
    <property type="protein sequence ID" value="GAA4422766.1"/>
    <property type="molecule type" value="Genomic_DNA"/>
</dbReference>
<dbReference type="InterPro" id="IPR036390">
    <property type="entry name" value="WH_DNA-bd_sf"/>
</dbReference>
<dbReference type="Pfam" id="PF12727">
    <property type="entry name" value="PBP_like"/>
    <property type="match status" value="1"/>
</dbReference>
<dbReference type="Gene3D" id="1.10.10.10">
    <property type="entry name" value="Winged helix-like DNA-binding domain superfamily/Winged helix DNA-binding domain"/>
    <property type="match status" value="1"/>
</dbReference>
<name>A0ABP8L507_9BURK</name>
<proteinExistence type="predicted"/>
<dbReference type="RefSeq" id="WP_345062665.1">
    <property type="nucleotide sequence ID" value="NZ_BAABEX010000008.1"/>
</dbReference>
<feature type="domain" description="HTH lysR-type" evidence="1">
    <location>
        <begin position="27"/>
        <end position="82"/>
    </location>
</feature>
<gene>
    <name evidence="3" type="ORF">GCM10023090_14230</name>
</gene>
<dbReference type="InterPro" id="IPR036388">
    <property type="entry name" value="WH-like_DNA-bd_sf"/>
</dbReference>
<dbReference type="InterPro" id="IPR000847">
    <property type="entry name" value="LysR_HTH_N"/>
</dbReference>
<evidence type="ECO:0000313" key="4">
    <source>
        <dbReference type="Proteomes" id="UP001501788"/>
    </source>
</evidence>
<protein>
    <submittedName>
        <fullName evidence="3">Substrate-binding domain-containing protein</fullName>
    </submittedName>
</protein>
<dbReference type="PANTHER" id="PTHR38431">
    <property type="entry name" value="BLL2305 PROTEIN"/>
    <property type="match status" value="1"/>
</dbReference>
<dbReference type="InterPro" id="IPR024370">
    <property type="entry name" value="PBP_domain"/>
</dbReference>
<evidence type="ECO:0000313" key="3">
    <source>
        <dbReference type="EMBL" id="GAA4422766.1"/>
    </source>
</evidence>
<accession>A0ABP8L507</accession>
<dbReference type="SUPFAM" id="SSF46785">
    <property type="entry name" value="Winged helix' DNA-binding domain"/>
    <property type="match status" value="1"/>
</dbReference>
<evidence type="ECO:0000259" key="1">
    <source>
        <dbReference type="Pfam" id="PF00126"/>
    </source>
</evidence>
<evidence type="ECO:0000259" key="2">
    <source>
        <dbReference type="Pfam" id="PF12727"/>
    </source>
</evidence>
<dbReference type="SUPFAM" id="SSF53850">
    <property type="entry name" value="Periplasmic binding protein-like II"/>
    <property type="match status" value="1"/>
</dbReference>
<keyword evidence="4" id="KW-1185">Reference proteome</keyword>
<feature type="domain" description="PBP" evidence="2">
    <location>
        <begin position="141"/>
        <end position="328"/>
    </location>
</feature>
<dbReference type="Proteomes" id="UP001501788">
    <property type="component" value="Unassembled WGS sequence"/>
</dbReference>
<reference evidence="4" key="1">
    <citation type="journal article" date="2019" name="Int. J. Syst. Evol. Microbiol.">
        <title>The Global Catalogue of Microorganisms (GCM) 10K type strain sequencing project: providing services to taxonomists for standard genome sequencing and annotation.</title>
        <authorList>
            <consortium name="The Broad Institute Genomics Platform"/>
            <consortium name="The Broad Institute Genome Sequencing Center for Infectious Disease"/>
            <person name="Wu L."/>
            <person name="Ma J."/>
        </authorList>
    </citation>
    <scope>NUCLEOTIDE SEQUENCE [LARGE SCALE GENOMIC DNA]</scope>
    <source>
        <strain evidence="4">JCM 31890</strain>
    </source>
</reference>
<sequence>MHRVQLHYSIGREATDARTVLNPLPALLQAVAQQGSISGAARSLGLSYRHVWGALKRWEVELGNELLHWDKGHAAQLSDFGRKLLWAEQQAQARLAPQIAALQADLERALALAFDPHTHVLPLYASHDDALPLLRSVAANAERPAPVHLDIRFTGSVDAIRALNEGRCTVAGFHLPVAPPPTSLHAVVYRPLLQPGQHKLIGFTTRALGLIVPAGNPLALHSLDDVVRQRATLCNRPLGTGTRLMLDSLLQSAALLPRHVQGYDQVEPSHDAAAQAVASAQADVALGIAPAAHRRGLGFVPLVQERYYLVCLRSQIDSPGMLRLRQVMSEPAWHALCRQLEGYAPSDSGQVLSLHRELPWWTFRRPKRATTAQ</sequence>
<dbReference type="Pfam" id="PF00126">
    <property type="entry name" value="HTH_1"/>
    <property type="match status" value="1"/>
</dbReference>
<comment type="caution">
    <text evidence="3">The sequence shown here is derived from an EMBL/GenBank/DDBJ whole genome shotgun (WGS) entry which is preliminary data.</text>
</comment>
<dbReference type="PANTHER" id="PTHR38431:SF1">
    <property type="entry name" value="BLL2305 PROTEIN"/>
    <property type="match status" value="1"/>
</dbReference>